<evidence type="ECO:0000259" key="1">
    <source>
        <dbReference type="Pfam" id="PF13004"/>
    </source>
</evidence>
<dbReference type="Gene3D" id="2.160.20.10">
    <property type="entry name" value="Single-stranded right-handed beta-helix, Pectin lyase-like"/>
    <property type="match status" value="1"/>
</dbReference>
<organism evidence="2 3">
    <name type="scientific">Myroides odoratus</name>
    <name type="common">Flavobacterium odoratum</name>
    <dbReference type="NCBI Taxonomy" id="256"/>
    <lineage>
        <taxon>Bacteria</taxon>
        <taxon>Pseudomonadati</taxon>
        <taxon>Bacteroidota</taxon>
        <taxon>Flavobacteriia</taxon>
        <taxon>Flavobacteriales</taxon>
        <taxon>Flavobacteriaceae</taxon>
        <taxon>Myroides</taxon>
    </lineage>
</organism>
<sequence>MKTQIIKPTFLLGFLSAILFCFFGCSSDDNRYGFTPTNPNLALAQKDFEVSKEKGELTVSFESNLPWRIESNDNWIASNLLRGDAGKHTLTITYDKNLALADRVGSLTLKITDDSKEKITIKQDKASLDDTYTHYYVKENGTGDGSSWEQATTLNQALQLALNNNDIIHIAEGIHYPSTHELIPDTADKDKTFLIQANIKLIGGYPKDATAGSKPNPQAQTILSGANQSVHVLTILAQKITGLTVTLENLTVTEGNGDAGASNLTVKGFSVPRDHGAGIIIMESAVTMNNCKVIKNQSGRHAAGIFATQKSTVTITHSVINENVGLNSNSNGGGIFVNNSMMQLSFTDVSFNKAGGVSGGIQTLNNSEINLTNVTVTNNQANSNAGGFYHRGNSKSVVINSYFYNNTATEGGGISTHDGAVLHLINSTLYRNESKKLYGAINNQANNTVYLYNSLLFDNPSTANNNGINPAGTLTVTKSAIQPQLFGEENVVSGSFTAQDLQTANPLQLMPSSAASPIATKGMNGTELMELRNRLGITIPIDVFTSDLNNKSREGSNTMGAYRL</sequence>
<gene>
    <name evidence="2" type="ORF">NCTC11179_03728</name>
</gene>
<name>A0A378U4H5_MYROD</name>
<dbReference type="RefSeq" id="WP_115092735.1">
    <property type="nucleotide sequence ID" value="NZ_CP068107.1"/>
</dbReference>
<dbReference type="InterPro" id="IPR024361">
    <property type="entry name" value="BACON"/>
</dbReference>
<reference evidence="2 3" key="1">
    <citation type="submission" date="2018-06" db="EMBL/GenBank/DDBJ databases">
        <authorList>
            <consortium name="Pathogen Informatics"/>
            <person name="Doyle S."/>
        </authorList>
    </citation>
    <scope>NUCLEOTIDE SEQUENCE [LARGE SCALE GENOMIC DNA]</scope>
    <source>
        <strain evidence="2 3">NCTC11179</strain>
    </source>
</reference>
<dbReference type="InterPro" id="IPR012334">
    <property type="entry name" value="Pectin_lyas_fold"/>
</dbReference>
<dbReference type="InterPro" id="IPR011050">
    <property type="entry name" value="Pectin_lyase_fold/virulence"/>
</dbReference>
<proteinExistence type="predicted"/>
<dbReference type="Pfam" id="PF13004">
    <property type="entry name" value="BACON"/>
    <property type="match status" value="1"/>
</dbReference>
<evidence type="ECO:0000313" key="2">
    <source>
        <dbReference type="EMBL" id="STZ70195.1"/>
    </source>
</evidence>
<dbReference type="Gene3D" id="2.60.40.10">
    <property type="entry name" value="Immunoglobulins"/>
    <property type="match status" value="1"/>
</dbReference>
<evidence type="ECO:0000313" key="3">
    <source>
        <dbReference type="Proteomes" id="UP000255024"/>
    </source>
</evidence>
<dbReference type="InterPro" id="IPR013783">
    <property type="entry name" value="Ig-like_fold"/>
</dbReference>
<protein>
    <recommendedName>
        <fullName evidence="1">BACON domain-containing protein</fullName>
    </recommendedName>
</protein>
<feature type="domain" description="BACON" evidence="1">
    <location>
        <begin position="67"/>
        <end position="124"/>
    </location>
</feature>
<dbReference type="Proteomes" id="UP000255024">
    <property type="component" value="Unassembled WGS sequence"/>
</dbReference>
<dbReference type="CDD" id="cd14948">
    <property type="entry name" value="BACON"/>
    <property type="match status" value="1"/>
</dbReference>
<dbReference type="SUPFAM" id="SSF51126">
    <property type="entry name" value="Pectin lyase-like"/>
    <property type="match status" value="1"/>
</dbReference>
<accession>A0A378U4H5</accession>
<dbReference type="InterPro" id="IPR006626">
    <property type="entry name" value="PbH1"/>
</dbReference>
<dbReference type="AlphaFoldDB" id="A0A378U4H5"/>
<keyword evidence="3" id="KW-1185">Reference proteome</keyword>
<dbReference type="SMART" id="SM00710">
    <property type="entry name" value="PbH1"/>
    <property type="match status" value="6"/>
</dbReference>
<dbReference type="EMBL" id="UGQL01000002">
    <property type="protein sequence ID" value="STZ70195.1"/>
    <property type="molecule type" value="Genomic_DNA"/>
</dbReference>